<dbReference type="InterPro" id="IPR029058">
    <property type="entry name" value="AB_hydrolase_fold"/>
</dbReference>
<dbReference type="Gene3D" id="3.40.50.1820">
    <property type="entry name" value="alpha/beta hydrolase"/>
    <property type="match status" value="1"/>
</dbReference>
<evidence type="ECO:0000313" key="5">
    <source>
        <dbReference type="Proteomes" id="UP000293865"/>
    </source>
</evidence>
<name>A0A4Q2L8A8_9MICO</name>
<proteinExistence type="predicted"/>
<dbReference type="EMBL" id="SDPN01000004">
    <property type="protein sequence ID" value="RXZ72591.1"/>
    <property type="molecule type" value="Genomic_DNA"/>
</dbReference>
<feature type="domain" description="BD-FAE-like" evidence="3">
    <location>
        <begin position="119"/>
        <end position="315"/>
    </location>
</feature>
<keyword evidence="2" id="KW-1133">Transmembrane helix</keyword>
<comment type="caution">
    <text evidence="4">The sequence shown here is derived from an EMBL/GenBank/DDBJ whole genome shotgun (WGS) entry which is preliminary data.</text>
</comment>
<sequence length="375" mass="40175">MSLRSDAGERRCGTRSRGLLLSSRRTRAGLPSWGNEIWLKRGQRRFIGTIASIAVISFIVTWILTLTSWPSALLIRAVFEQGGRATAAEMQKHVPDTALTEQLAVPLGDDADDAGMTFDVYSPAGGDDPLPTVIWIHGGAWISGNSTNVDPYLRILAAEGYTTVGLNYTVGPEATYPTAVHQLNDALAFLDANAAEYRIDADRIVIAGDSAGSQLASQIAAMSTNPDYADLVGIDPALDADQLVGTILNCGVYDLDAMSELTGIGAWGFKIALWGYTGTQDWSQSPSGALMSTVDFVTEDFPTTFISGGNGDALTWLQSVPMRSALEAQGVDVTALFWPADHEPALPHEYQFHLDSEEAQEALTATIDFLGRVTG</sequence>
<evidence type="ECO:0000313" key="4">
    <source>
        <dbReference type="EMBL" id="RXZ72591.1"/>
    </source>
</evidence>
<keyword evidence="5" id="KW-1185">Reference proteome</keyword>
<keyword evidence="2" id="KW-0472">Membrane</keyword>
<protein>
    <submittedName>
        <fullName evidence="4">Alpha/beta hydrolase</fullName>
    </submittedName>
</protein>
<dbReference type="InterPro" id="IPR050300">
    <property type="entry name" value="GDXG_lipolytic_enzyme"/>
</dbReference>
<reference evidence="4 5" key="1">
    <citation type="submission" date="2019-01" db="EMBL/GenBank/DDBJ databases">
        <title>Agromyces.</title>
        <authorList>
            <person name="Li J."/>
        </authorList>
    </citation>
    <scope>NUCLEOTIDE SEQUENCE [LARGE SCALE GENOMIC DNA]</scope>
    <source>
        <strain evidence="4 5">DSM 15934</strain>
    </source>
</reference>
<organism evidence="4 5">
    <name type="scientific">Agromyces albus</name>
    <dbReference type="NCBI Taxonomy" id="205332"/>
    <lineage>
        <taxon>Bacteria</taxon>
        <taxon>Bacillati</taxon>
        <taxon>Actinomycetota</taxon>
        <taxon>Actinomycetes</taxon>
        <taxon>Micrococcales</taxon>
        <taxon>Microbacteriaceae</taxon>
        <taxon>Agromyces</taxon>
    </lineage>
</organism>
<dbReference type="PANTHER" id="PTHR48081:SF6">
    <property type="entry name" value="PEPTIDASE S9 PROLYL OLIGOPEPTIDASE CATALYTIC DOMAIN-CONTAINING PROTEIN"/>
    <property type="match status" value="1"/>
</dbReference>
<evidence type="ECO:0000259" key="3">
    <source>
        <dbReference type="Pfam" id="PF20434"/>
    </source>
</evidence>
<gene>
    <name evidence="4" type="ORF">ESP51_03800</name>
</gene>
<dbReference type="InterPro" id="IPR049492">
    <property type="entry name" value="BD-FAE-like_dom"/>
</dbReference>
<evidence type="ECO:0000256" key="2">
    <source>
        <dbReference type="SAM" id="Phobius"/>
    </source>
</evidence>
<keyword evidence="1 4" id="KW-0378">Hydrolase</keyword>
<keyword evidence="2" id="KW-0812">Transmembrane</keyword>
<dbReference type="OrthoDB" id="9803828at2"/>
<dbReference type="Pfam" id="PF20434">
    <property type="entry name" value="BD-FAE"/>
    <property type="match status" value="1"/>
</dbReference>
<accession>A0A4Q2L8A8</accession>
<evidence type="ECO:0000256" key="1">
    <source>
        <dbReference type="ARBA" id="ARBA00022801"/>
    </source>
</evidence>
<dbReference type="GO" id="GO:0016787">
    <property type="term" value="F:hydrolase activity"/>
    <property type="evidence" value="ECO:0007669"/>
    <property type="project" value="UniProtKB-KW"/>
</dbReference>
<dbReference type="Proteomes" id="UP000293865">
    <property type="component" value="Unassembled WGS sequence"/>
</dbReference>
<feature type="transmembrane region" description="Helical" evidence="2">
    <location>
        <begin position="46"/>
        <end position="69"/>
    </location>
</feature>
<dbReference type="PANTHER" id="PTHR48081">
    <property type="entry name" value="AB HYDROLASE SUPERFAMILY PROTEIN C4A8.06C"/>
    <property type="match status" value="1"/>
</dbReference>
<dbReference type="SUPFAM" id="SSF53474">
    <property type="entry name" value="alpha/beta-Hydrolases"/>
    <property type="match status" value="1"/>
</dbReference>
<dbReference type="AlphaFoldDB" id="A0A4Q2L8A8"/>